<feature type="region of interest" description="Disordered" evidence="1">
    <location>
        <begin position="1"/>
        <end position="181"/>
    </location>
</feature>
<name>A0A378YA98_9NOCA</name>
<accession>A0A378YA98</accession>
<dbReference type="AlphaFoldDB" id="A0A378YA98"/>
<sequence length="236" mass="25824">MRPEAGRLALPAHRPAVGAAESTDSGGRAGRISVTGPDGEHRPAREIRSRGRADPGIGRGGTRTIQRPRPATAPPRPPVDCRRAPDESARRAVSPAHREAGQNESRNLRVTPRPDLAGRPALNGPPRSTVKPPENRRPNPVQRSHKPGLASGETPENHCAASTKPVSTSAKPNQNPTRSVDEFYGPFPAPPALTSMFDLGGLFLVRDTKNPLRWHLVSLTRNRNRRDQRRWERETL</sequence>
<dbReference type="EMBL" id="UGRY01000002">
    <property type="protein sequence ID" value="SUA73663.1"/>
    <property type="molecule type" value="Genomic_DNA"/>
</dbReference>
<reference evidence="2 3" key="1">
    <citation type="submission" date="2018-06" db="EMBL/GenBank/DDBJ databases">
        <authorList>
            <consortium name="Pathogen Informatics"/>
            <person name="Doyle S."/>
        </authorList>
    </citation>
    <scope>NUCLEOTIDE SEQUENCE [LARGE SCALE GENOMIC DNA]</scope>
    <source>
        <strain evidence="2 3">NCTC1934</strain>
    </source>
</reference>
<evidence type="ECO:0000313" key="3">
    <source>
        <dbReference type="Proteomes" id="UP000255467"/>
    </source>
</evidence>
<keyword evidence="3" id="KW-1185">Reference proteome</keyword>
<feature type="compositionally biased region" description="Basic and acidic residues" evidence="1">
    <location>
        <begin position="79"/>
        <end position="101"/>
    </location>
</feature>
<proteinExistence type="predicted"/>
<gene>
    <name evidence="2" type="ORF">NCTC1934_01110</name>
</gene>
<organism evidence="2 3">
    <name type="scientific">Nocardia otitidiscaviarum</name>
    <dbReference type="NCBI Taxonomy" id="1823"/>
    <lineage>
        <taxon>Bacteria</taxon>
        <taxon>Bacillati</taxon>
        <taxon>Actinomycetota</taxon>
        <taxon>Actinomycetes</taxon>
        <taxon>Mycobacteriales</taxon>
        <taxon>Nocardiaceae</taxon>
        <taxon>Nocardia</taxon>
    </lineage>
</organism>
<feature type="compositionally biased region" description="Polar residues" evidence="1">
    <location>
        <begin position="164"/>
        <end position="178"/>
    </location>
</feature>
<dbReference type="Proteomes" id="UP000255467">
    <property type="component" value="Unassembled WGS sequence"/>
</dbReference>
<evidence type="ECO:0000313" key="2">
    <source>
        <dbReference type="EMBL" id="SUA73663.1"/>
    </source>
</evidence>
<evidence type="ECO:0000256" key="1">
    <source>
        <dbReference type="SAM" id="MobiDB-lite"/>
    </source>
</evidence>
<feature type="compositionally biased region" description="Basic and acidic residues" evidence="1">
    <location>
        <begin position="38"/>
        <end position="53"/>
    </location>
</feature>
<protein>
    <submittedName>
        <fullName evidence="2">Uncharacterized protein</fullName>
    </submittedName>
</protein>